<reference evidence="1 2" key="1">
    <citation type="journal article" date="2024" name="Plant Biotechnol. J.">
        <title>Genome and CRISPR/Cas9 system of a widespread forest tree (Populus alba) in the world.</title>
        <authorList>
            <person name="Liu Y.J."/>
            <person name="Jiang P.F."/>
            <person name="Han X.M."/>
            <person name="Li X.Y."/>
            <person name="Wang H.M."/>
            <person name="Wang Y.J."/>
            <person name="Wang X.X."/>
            <person name="Zeng Q.Y."/>
        </authorList>
    </citation>
    <scope>NUCLEOTIDE SEQUENCE [LARGE SCALE GENOMIC DNA]</scope>
    <source>
        <strain evidence="2">cv. PAL-ZL1</strain>
    </source>
</reference>
<protein>
    <submittedName>
        <fullName evidence="1">Uncharacterized protein</fullName>
    </submittedName>
</protein>
<keyword evidence="2" id="KW-1185">Reference proteome</keyword>
<comment type="caution">
    <text evidence="1">The sequence shown here is derived from an EMBL/GenBank/DDBJ whole genome shotgun (WGS) entry which is preliminary data.</text>
</comment>
<name>A0ACC4CA62_POPAL</name>
<accession>A0ACC4CA62</accession>
<sequence>MGEVNNKKQHFVLIHGSVAGAWIWYKVKPRLEEAGHRVTALDMAASGVNTQKIEEVRTFDLYNEPLMEFMAKLPENEKVVLVGHSLGGLNLAFAMEKFPEKFAEIGPKDEEWQDTLFSFHGTPEEPHTCVHMGFEFMKCKPFHLSSAEDLALQMLLNRPGSLFVESLSKAKKFTDERYGSVPRVYIVCTEDLMMLASFQRWMIEQNGVKEVMEIPADHMPVFSTPAELCHSILELARKHA</sequence>
<dbReference type="EMBL" id="RCHU02000005">
    <property type="protein sequence ID" value="KAL3592087.1"/>
    <property type="molecule type" value="Genomic_DNA"/>
</dbReference>
<evidence type="ECO:0000313" key="1">
    <source>
        <dbReference type="EMBL" id="KAL3592087.1"/>
    </source>
</evidence>
<organism evidence="1 2">
    <name type="scientific">Populus alba</name>
    <name type="common">White poplar</name>
    <dbReference type="NCBI Taxonomy" id="43335"/>
    <lineage>
        <taxon>Eukaryota</taxon>
        <taxon>Viridiplantae</taxon>
        <taxon>Streptophyta</taxon>
        <taxon>Embryophyta</taxon>
        <taxon>Tracheophyta</taxon>
        <taxon>Spermatophyta</taxon>
        <taxon>Magnoliopsida</taxon>
        <taxon>eudicotyledons</taxon>
        <taxon>Gunneridae</taxon>
        <taxon>Pentapetalae</taxon>
        <taxon>rosids</taxon>
        <taxon>fabids</taxon>
        <taxon>Malpighiales</taxon>
        <taxon>Salicaceae</taxon>
        <taxon>Saliceae</taxon>
        <taxon>Populus</taxon>
    </lineage>
</organism>
<gene>
    <name evidence="1" type="ORF">D5086_010727</name>
</gene>
<dbReference type="Proteomes" id="UP000309997">
    <property type="component" value="Unassembled WGS sequence"/>
</dbReference>
<proteinExistence type="predicted"/>
<evidence type="ECO:0000313" key="2">
    <source>
        <dbReference type="Proteomes" id="UP000309997"/>
    </source>
</evidence>